<keyword evidence="2" id="KW-1185">Reference proteome</keyword>
<comment type="caution">
    <text evidence="1">The sequence shown here is derived from an EMBL/GenBank/DDBJ whole genome shotgun (WGS) entry which is preliminary data.</text>
</comment>
<proteinExistence type="predicted"/>
<organism evidence="1 2">
    <name type="scientific">Kribbella karoonensis</name>
    <dbReference type="NCBI Taxonomy" id="324851"/>
    <lineage>
        <taxon>Bacteria</taxon>
        <taxon>Bacillati</taxon>
        <taxon>Actinomycetota</taxon>
        <taxon>Actinomycetes</taxon>
        <taxon>Propionibacteriales</taxon>
        <taxon>Kribbellaceae</taxon>
        <taxon>Kribbella</taxon>
    </lineage>
</organism>
<accession>A0ABN2EDH7</accession>
<evidence type="ECO:0000313" key="2">
    <source>
        <dbReference type="Proteomes" id="UP001500190"/>
    </source>
</evidence>
<dbReference type="EMBL" id="BAAAND010000009">
    <property type="protein sequence ID" value="GAA1602962.1"/>
    <property type="molecule type" value="Genomic_DNA"/>
</dbReference>
<evidence type="ECO:0000313" key="1">
    <source>
        <dbReference type="EMBL" id="GAA1602962.1"/>
    </source>
</evidence>
<dbReference type="Proteomes" id="UP001500190">
    <property type="component" value="Unassembled WGS sequence"/>
</dbReference>
<protein>
    <submittedName>
        <fullName evidence="1">Uncharacterized protein</fullName>
    </submittedName>
</protein>
<gene>
    <name evidence="1" type="ORF">GCM10009742_59130</name>
</gene>
<sequence>MTVVPDTPFEHTVNFLAAEADGLQYIGQRVRRGVRTAIERIGHGQDLAAEGYLLGEVGEFGGVADGVEAGDLAVFDV</sequence>
<reference evidence="1 2" key="1">
    <citation type="journal article" date="2019" name="Int. J. Syst. Evol. Microbiol.">
        <title>The Global Catalogue of Microorganisms (GCM) 10K type strain sequencing project: providing services to taxonomists for standard genome sequencing and annotation.</title>
        <authorList>
            <consortium name="The Broad Institute Genomics Platform"/>
            <consortium name="The Broad Institute Genome Sequencing Center for Infectious Disease"/>
            <person name="Wu L."/>
            <person name="Ma J."/>
        </authorList>
    </citation>
    <scope>NUCLEOTIDE SEQUENCE [LARGE SCALE GENOMIC DNA]</scope>
    <source>
        <strain evidence="1 2">JCM 14304</strain>
    </source>
</reference>
<name>A0ABN2EDH7_9ACTN</name>